<protein>
    <recommendedName>
        <fullName evidence="4">Secreted protein</fullName>
    </recommendedName>
</protein>
<accession>A0A966DSS8</accession>
<reference evidence="2" key="1">
    <citation type="submission" date="2020-01" db="EMBL/GenBank/DDBJ databases">
        <authorList>
            <person name="Seo Y.L."/>
        </authorList>
    </citation>
    <scope>NUCLEOTIDE SEQUENCE</scope>
    <source>
        <strain evidence="2">R11</strain>
    </source>
</reference>
<organism evidence="2 3">
    <name type="scientific">Mucilaginibacter agri</name>
    <dbReference type="NCBI Taxonomy" id="2695265"/>
    <lineage>
        <taxon>Bacteria</taxon>
        <taxon>Pseudomonadati</taxon>
        <taxon>Bacteroidota</taxon>
        <taxon>Sphingobacteriia</taxon>
        <taxon>Sphingobacteriales</taxon>
        <taxon>Sphingobacteriaceae</taxon>
        <taxon>Mucilaginibacter</taxon>
    </lineage>
</organism>
<evidence type="ECO:0000313" key="3">
    <source>
        <dbReference type="Proteomes" id="UP000638732"/>
    </source>
</evidence>
<reference evidence="2" key="2">
    <citation type="submission" date="2020-10" db="EMBL/GenBank/DDBJ databases">
        <title>Mucilaginibacter sp. nov., isolated from soil.</title>
        <authorList>
            <person name="Jeon C.O."/>
        </authorList>
    </citation>
    <scope>NUCLEOTIDE SEQUENCE</scope>
    <source>
        <strain evidence="2">R11</strain>
    </source>
</reference>
<dbReference type="EMBL" id="WWEO01000042">
    <property type="protein sequence ID" value="NCD69925.1"/>
    <property type="molecule type" value="Genomic_DNA"/>
</dbReference>
<dbReference type="AlphaFoldDB" id="A0A966DSS8"/>
<gene>
    <name evidence="2" type="ORF">GSY63_11205</name>
</gene>
<feature type="chain" id="PRO_5037570069" description="Secreted protein" evidence="1">
    <location>
        <begin position="23"/>
        <end position="122"/>
    </location>
</feature>
<name>A0A966DSS8_9SPHI</name>
<comment type="caution">
    <text evidence="2">The sequence shown here is derived from an EMBL/GenBank/DDBJ whole genome shotgun (WGS) entry which is preliminary data.</text>
</comment>
<keyword evidence="1" id="KW-0732">Signal</keyword>
<evidence type="ECO:0008006" key="4">
    <source>
        <dbReference type="Google" id="ProtNLM"/>
    </source>
</evidence>
<keyword evidence="3" id="KW-1185">Reference proteome</keyword>
<feature type="signal peptide" evidence="1">
    <location>
        <begin position="1"/>
        <end position="22"/>
    </location>
</feature>
<dbReference type="RefSeq" id="WP_166585897.1">
    <property type="nucleotide sequence ID" value="NZ_WWEO01000042.1"/>
</dbReference>
<sequence>MKNRFLCILLLFGLFSAQFSQYFVVAGFDLNQKYIAEKFCVNKARPWMHCNGRCYLMKKLKQSADKEKAAERENQKNSFQVAIITQPDHFSLKEQDCTTLIVREAPFALLKNQTSIFQPPRA</sequence>
<evidence type="ECO:0000313" key="2">
    <source>
        <dbReference type="EMBL" id="NCD69925.1"/>
    </source>
</evidence>
<proteinExistence type="predicted"/>
<dbReference type="Proteomes" id="UP000638732">
    <property type="component" value="Unassembled WGS sequence"/>
</dbReference>
<evidence type="ECO:0000256" key="1">
    <source>
        <dbReference type="SAM" id="SignalP"/>
    </source>
</evidence>